<dbReference type="SUPFAM" id="SSF47413">
    <property type="entry name" value="lambda repressor-like DNA-binding domains"/>
    <property type="match status" value="1"/>
</dbReference>
<dbReference type="CDD" id="cd00093">
    <property type="entry name" value="HTH_XRE"/>
    <property type="match status" value="1"/>
</dbReference>
<dbReference type="AlphaFoldDB" id="A0A7J5LDQ4"/>
<dbReference type="RefSeq" id="WP_151871371.1">
    <property type="nucleotide sequence ID" value="NZ_RCXV01000012.1"/>
</dbReference>
<evidence type="ECO:0000259" key="2">
    <source>
        <dbReference type="PROSITE" id="PS50943"/>
    </source>
</evidence>
<dbReference type="InterPro" id="IPR001387">
    <property type="entry name" value="Cro/C1-type_HTH"/>
</dbReference>
<evidence type="ECO:0000313" key="4">
    <source>
        <dbReference type="Proteomes" id="UP000467334"/>
    </source>
</evidence>
<dbReference type="Gene3D" id="1.10.260.40">
    <property type="entry name" value="lambda repressor-like DNA-binding domains"/>
    <property type="match status" value="1"/>
</dbReference>
<dbReference type="EMBL" id="WCLE01000012">
    <property type="protein sequence ID" value="KAB5314963.1"/>
    <property type="molecule type" value="Genomic_DNA"/>
</dbReference>
<name>A0A7J5LDQ4_BACSE</name>
<dbReference type="SMART" id="SM00530">
    <property type="entry name" value="HTH_XRE"/>
    <property type="match status" value="1"/>
</dbReference>
<gene>
    <name evidence="3" type="ORF">F9958_07440</name>
</gene>
<evidence type="ECO:0000313" key="3">
    <source>
        <dbReference type="EMBL" id="KAB5314963.1"/>
    </source>
</evidence>
<dbReference type="InterPro" id="IPR010982">
    <property type="entry name" value="Lambda_DNA-bd_dom_sf"/>
</dbReference>
<dbReference type="PROSITE" id="PS50943">
    <property type="entry name" value="HTH_CROC1"/>
    <property type="match status" value="1"/>
</dbReference>
<dbReference type="GO" id="GO:0003677">
    <property type="term" value="F:DNA binding"/>
    <property type="evidence" value="ECO:0007669"/>
    <property type="project" value="InterPro"/>
</dbReference>
<keyword evidence="1" id="KW-0175">Coiled coil</keyword>
<proteinExistence type="predicted"/>
<accession>A0A7J5LDQ4</accession>
<reference evidence="3 4" key="1">
    <citation type="journal article" date="2019" name="Nat. Med.">
        <title>A library of human gut bacterial isolates paired with longitudinal multiomics data enables mechanistic microbiome research.</title>
        <authorList>
            <person name="Poyet M."/>
            <person name="Groussin M."/>
            <person name="Gibbons S.M."/>
            <person name="Avila-Pacheco J."/>
            <person name="Jiang X."/>
            <person name="Kearney S.M."/>
            <person name="Perrotta A.R."/>
            <person name="Berdy B."/>
            <person name="Zhao S."/>
            <person name="Lieberman T.D."/>
            <person name="Swanson P.K."/>
            <person name="Smith M."/>
            <person name="Roesemann S."/>
            <person name="Alexander J.E."/>
            <person name="Rich S.A."/>
            <person name="Livny J."/>
            <person name="Vlamakis H."/>
            <person name="Clish C."/>
            <person name="Bullock K."/>
            <person name="Deik A."/>
            <person name="Scott J."/>
            <person name="Pierce K.A."/>
            <person name="Xavier R.J."/>
            <person name="Alm E.J."/>
        </authorList>
    </citation>
    <scope>NUCLEOTIDE SEQUENCE [LARGE SCALE GENOMIC DNA]</scope>
    <source>
        <strain evidence="3 4">BIOML-A6</strain>
    </source>
</reference>
<protein>
    <submittedName>
        <fullName evidence="3">Helix-turn-helix transcriptional regulator</fullName>
    </submittedName>
</protein>
<dbReference type="Pfam" id="PF01381">
    <property type="entry name" value="HTH_3"/>
    <property type="match status" value="1"/>
</dbReference>
<evidence type="ECO:0000256" key="1">
    <source>
        <dbReference type="SAM" id="Coils"/>
    </source>
</evidence>
<sequence>MDSIAQKLEVLIRNHGVTKVELASSIGLTSQTIANILNGADAKVSSIQKIAAYFGIPAGYLVDEVPLQSTKGNSNIVVGRDNNGNITMAECQNQLDDALKEVKHLKEVIDAKDKLLQEKERLINVLMGNK</sequence>
<feature type="domain" description="HTH cro/C1-type" evidence="2">
    <location>
        <begin position="8"/>
        <end position="61"/>
    </location>
</feature>
<feature type="coiled-coil region" evidence="1">
    <location>
        <begin position="88"/>
        <end position="125"/>
    </location>
</feature>
<dbReference type="Proteomes" id="UP000467334">
    <property type="component" value="Unassembled WGS sequence"/>
</dbReference>
<organism evidence="3 4">
    <name type="scientific">Bacteroides stercoris</name>
    <dbReference type="NCBI Taxonomy" id="46506"/>
    <lineage>
        <taxon>Bacteria</taxon>
        <taxon>Pseudomonadati</taxon>
        <taxon>Bacteroidota</taxon>
        <taxon>Bacteroidia</taxon>
        <taxon>Bacteroidales</taxon>
        <taxon>Bacteroidaceae</taxon>
        <taxon>Bacteroides</taxon>
    </lineage>
</organism>
<comment type="caution">
    <text evidence="3">The sequence shown here is derived from an EMBL/GenBank/DDBJ whole genome shotgun (WGS) entry which is preliminary data.</text>
</comment>